<dbReference type="EMBL" id="SMLM01000001">
    <property type="protein sequence ID" value="TFZ07029.1"/>
    <property type="molecule type" value="Genomic_DNA"/>
</dbReference>
<name>A0A4Z0CAC8_9BURK</name>
<gene>
    <name evidence="3" type="ORF">EZ313_10550</name>
</gene>
<feature type="region of interest" description="Disordered" evidence="1">
    <location>
        <begin position="36"/>
        <end position="57"/>
    </location>
</feature>
<evidence type="ECO:0000313" key="3">
    <source>
        <dbReference type="EMBL" id="TFZ07029.1"/>
    </source>
</evidence>
<feature type="signal peptide" evidence="2">
    <location>
        <begin position="1"/>
        <end position="20"/>
    </location>
</feature>
<evidence type="ECO:0000256" key="2">
    <source>
        <dbReference type="SAM" id="SignalP"/>
    </source>
</evidence>
<dbReference type="Proteomes" id="UP000298180">
    <property type="component" value="Unassembled WGS sequence"/>
</dbReference>
<protein>
    <submittedName>
        <fullName evidence="3">Uncharacterized protein</fullName>
    </submittedName>
</protein>
<evidence type="ECO:0000313" key="4">
    <source>
        <dbReference type="Proteomes" id="UP000298180"/>
    </source>
</evidence>
<dbReference type="PROSITE" id="PS51257">
    <property type="entry name" value="PROKAR_LIPOPROTEIN"/>
    <property type="match status" value="1"/>
</dbReference>
<dbReference type="AlphaFoldDB" id="A0A4Z0CAC8"/>
<dbReference type="RefSeq" id="WP_135263109.1">
    <property type="nucleotide sequence ID" value="NZ_SMLM01000001.1"/>
</dbReference>
<dbReference type="OrthoDB" id="8912425at2"/>
<evidence type="ECO:0000256" key="1">
    <source>
        <dbReference type="SAM" id="MobiDB-lite"/>
    </source>
</evidence>
<proteinExistence type="predicted"/>
<feature type="region of interest" description="Disordered" evidence="1">
    <location>
        <begin position="85"/>
        <end position="104"/>
    </location>
</feature>
<keyword evidence="4" id="KW-1185">Reference proteome</keyword>
<feature type="compositionally biased region" description="Basic and acidic residues" evidence="1">
    <location>
        <begin position="92"/>
        <end position="104"/>
    </location>
</feature>
<sequence>MFKTTLTAAFVSAAALGLTACDVQKTQEGNVQVPKYEVSKTQEGSAQLPKYDVKGPDVNVSKTEKQVSVPNVDVKTEKKTIEVPKVSVTTPQEKEKQANAGEKK</sequence>
<reference evidence="3 4" key="1">
    <citation type="submission" date="2019-03" db="EMBL/GenBank/DDBJ databases">
        <title>Ramlibacter henchirensis DSM 14656, whole genome shotgun sequence.</title>
        <authorList>
            <person name="Zhang X."/>
            <person name="Feng G."/>
            <person name="Zhu H."/>
        </authorList>
    </citation>
    <scope>NUCLEOTIDE SEQUENCE [LARGE SCALE GENOMIC DNA]</scope>
    <source>
        <strain evidence="3 4">DSM 14656</strain>
    </source>
</reference>
<keyword evidence="2" id="KW-0732">Signal</keyword>
<accession>A0A4Z0CAC8</accession>
<organism evidence="3 4">
    <name type="scientific">Ramlibacter henchirensis</name>
    <dbReference type="NCBI Taxonomy" id="204072"/>
    <lineage>
        <taxon>Bacteria</taxon>
        <taxon>Pseudomonadati</taxon>
        <taxon>Pseudomonadota</taxon>
        <taxon>Betaproteobacteria</taxon>
        <taxon>Burkholderiales</taxon>
        <taxon>Comamonadaceae</taxon>
        <taxon>Ramlibacter</taxon>
    </lineage>
</organism>
<feature type="chain" id="PRO_5021305695" evidence="2">
    <location>
        <begin position="21"/>
        <end position="104"/>
    </location>
</feature>
<comment type="caution">
    <text evidence="3">The sequence shown here is derived from an EMBL/GenBank/DDBJ whole genome shotgun (WGS) entry which is preliminary data.</text>
</comment>